<dbReference type="HOGENOM" id="CLU_2091855_0_0_10"/>
<reference evidence="2 3" key="1">
    <citation type="journal article" date="2011" name="Stand. Genomic Sci.">
        <title>Non-contiguous finished genome sequence of Bacteroides coprosuis type strain (PC139).</title>
        <authorList>
            <person name="Land M."/>
            <person name="Held B."/>
            <person name="Gronow S."/>
            <person name="Abt B."/>
            <person name="Lucas S."/>
            <person name="Del Rio T.G."/>
            <person name="Nolan M."/>
            <person name="Tice H."/>
            <person name="Cheng J.F."/>
            <person name="Pitluck S."/>
            <person name="Liolios K."/>
            <person name="Pagani I."/>
            <person name="Ivanova N."/>
            <person name="Mavromatis K."/>
            <person name="Mikhailova N."/>
            <person name="Pati A."/>
            <person name="Tapia R."/>
            <person name="Han C."/>
            <person name="Goodwin L."/>
            <person name="Chen A."/>
            <person name="Palaniappan K."/>
            <person name="Hauser L."/>
            <person name="Brambilla E.M."/>
            <person name="Rohde M."/>
            <person name="Goker M."/>
            <person name="Detter J.C."/>
            <person name="Woyke T."/>
            <person name="Bristow J."/>
            <person name="Eisen J.A."/>
            <person name="Markowitz V."/>
            <person name="Hugenholtz P."/>
            <person name="Kyrpides N.C."/>
            <person name="Klenk H.P."/>
            <person name="Lapidus A."/>
        </authorList>
    </citation>
    <scope>NUCLEOTIDE SEQUENCE [LARGE SCALE GENOMIC DNA]</scope>
    <source>
        <strain evidence="2 3">DSM 18011</strain>
    </source>
</reference>
<sequence>MRCVKCRQEFDRSRTESCPNCGTNQTKFMFKPIDLDPELVDLENADGILRAFSRIFLTLSIVSAIFCFFLMAHHGGRQLAIALLSSFGIIAVGILVWGICNVLVNISCNLRKIANK</sequence>
<organism evidence="2 3">
    <name type="scientific">Bacteroides coprosuis DSM 18011</name>
    <dbReference type="NCBI Taxonomy" id="679937"/>
    <lineage>
        <taxon>Bacteria</taxon>
        <taxon>Pseudomonadati</taxon>
        <taxon>Bacteroidota</taxon>
        <taxon>Bacteroidia</taxon>
        <taxon>Bacteroidales</taxon>
        <taxon>Bacteroidaceae</taxon>
        <taxon>Bacteroides</taxon>
    </lineage>
</organism>
<accession>F3ZSJ8</accession>
<dbReference type="EMBL" id="CM001167">
    <property type="protein sequence ID" value="EGJ72150.1"/>
    <property type="molecule type" value="Genomic_DNA"/>
</dbReference>
<gene>
    <name evidence="2" type="ORF">Bcop_1975</name>
</gene>
<protein>
    <recommendedName>
        <fullName evidence="4">Transmembrane protein</fullName>
    </recommendedName>
</protein>
<name>F3ZSJ8_9BACE</name>
<feature type="transmembrane region" description="Helical" evidence="1">
    <location>
        <begin position="79"/>
        <end position="104"/>
    </location>
</feature>
<dbReference type="Proteomes" id="UP000018439">
    <property type="component" value="Chromosome"/>
</dbReference>
<keyword evidence="1" id="KW-1133">Transmembrane helix</keyword>
<keyword evidence="1" id="KW-0812">Transmembrane</keyword>
<evidence type="ECO:0008006" key="4">
    <source>
        <dbReference type="Google" id="ProtNLM"/>
    </source>
</evidence>
<keyword evidence="1" id="KW-0472">Membrane</keyword>
<evidence type="ECO:0000256" key="1">
    <source>
        <dbReference type="SAM" id="Phobius"/>
    </source>
</evidence>
<evidence type="ECO:0000313" key="2">
    <source>
        <dbReference type="EMBL" id="EGJ72150.1"/>
    </source>
</evidence>
<dbReference type="AlphaFoldDB" id="F3ZSJ8"/>
<keyword evidence="3" id="KW-1185">Reference proteome</keyword>
<proteinExistence type="predicted"/>
<evidence type="ECO:0000313" key="3">
    <source>
        <dbReference type="Proteomes" id="UP000018439"/>
    </source>
</evidence>
<feature type="transmembrane region" description="Helical" evidence="1">
    <location>
        <begin position="55"/>
        <end position="73"/>
    </location>
</feature>